<dbReference type="InterPro" id="IPR051454">
    <property type="entry name" value="RNA/ubiquinone_mod_enzymes"/>
</dbReference>
<proteinExistence type="inferred from homology"/>
<keyword evidence="1" id="KW-0645">Protease</keyword>
<dbReference type="RefSeq" id="WP_249102269.1">
    <property type="nucleotide sequence ID" value="NZ_JAMAST010000016.1"/>
</dbReference>
<sequence length="406" mass="45323">MKTMVKKPEVLAPAGNLEKLKMAIRYGADAVYIGGQAFGLRSRAGNFSYEEMAEGVAFAHERSSRVYVAANMVTHEGDGRGADAFFKTLQSIGVDAVIVSDPALIVVCFNAAPGLPVHLSTQASATNYKTLEFWKSIGLERVVLAREVGIEEIRGMRQHTDIEIEAFVHGAMCIAYSGRCTLSNHMVNRDANRGGCAQSCRWKYDLFDLDDGEAHSHVQGGEPFSMSAVDLSMLHHLPDMIEAGVNSLKIEGRMKSIHYVSTVANVYRSAVDAYCRDPEHFVFDPAWDEEIWKVAQRDLSTGFYYGVPNEKEQLFGKPRKIPKYTFAAQVLAYDPVTRRATLEQRNNFGIGEEVEFYGPNFVHFKQTVHDLWNEDGEAIDRAPNPMMTVTMTVDAPVAPYFLMRKK</sequence>
<evidence type="ECO:0000313" key="6">
    <source>
        <dbReference type="Proteomes" id="UP001203004"/>
    </source>
</evidence>
<evidence type="ECO:0000313" key="5">
    <source>
        <dbReference type="EMBL" id="MCL1632499.1"/>
    </source>
</evidence>
<accession>A0ABT0MCB1</accession>
<dbReference type="InterPro" id="IPR001539">
    <property type="entry name" value="Peptidase_U32"/>
</dbReference>
<comment type="similarity">
    <text evidence="3">Belongs to the peptidase U32 family.</text>
</comment>
<gene>
    <name evidence="5" type="ORF">M3N64_11275</name>
</gene>
<dbReference type="EMBL" id="JAMAST010000016">
    <property type="protein sequence ID" value="MCL1632499.1"/>
    <property type="molecule type" value="Genomic_DNA"/>
</dbReference>
<organism evidence="5 6">
    <name type="scientific">Sporolactobacillus mangiferae</name>
    <dbReference type="NCBI Taxonomy" id="2940498"/>
    <lineage>
        <taxon>Bacteria</taxon>
        <taxon>Bacillati</taxon>
        <taxon>Bacillota</taxon>
        <taxon>Bacilli</taxon>
        <taxon>Bacillales</taxon>
        <taxon>Sporolactobacillaceae</taxon>
        <taxon>Sporolactobacillus</taxon>
    </lineage>
</organism>
<evidence type="ECO:0000256" key="1">
    <source>
        <dbReference type="ARBA" id="ARBA00022670"/>
    </source>
</evidence>
<dbReference type="Pfam" id="PF01136">
    <property type="entry name" value="Peptidase_U32"/>
    <property type="match status" value="1"/>
</dbReference>
<keyword evidence="2" id="KW-0378">Hydrolase</keyword>
<dbReference type="InterPro" id="IPR032525">
    <property type="entry name" value="Peptidase_U32_C"/>
</dbReference>
<comment type="caution">
    <text evidence="5">The sequence shown here is derived from an EMBL/GenBank/DDBJ whole genome shotgun (WGS) entry which is preliminary data.</text>
</comment>
<dbReference type="Pfam" id="PF16325">
    <property type="entry name" value="Peptidase_U32_C"/>
    <property type="match status" value="1"/>
</dbReference>
<dbReference type="PROSITE" id="PS01276">
    <property type="entry name" value="PEPTIDASE_U32"/>
    <property type="match status" value="1"/>
</dbReference>
<evidence type="ECO:0000259" key="4">
    <source>
        <dbReference type="Pfam" id="PF16325"/>
    </source>
</evidence>
<feature type="domain" description="Peptidase family U32 C-terminal" evidence="4">
    <location>
        <begin position="323"/>
        <end position="404"/>
    </location>
</feature>
<dbReference type="Gene3D" id="2.40.30.10">
    <property type="entry name" value="Translation factors"/>
    <property type="match status" value="1"/>
</dbReference>
<name>A0ABT0MCB1_9BACL</name>
<keyword evidence="6" id="KW-1185">Reference proteome</keyword>
<reference evidence="5 6" key="1">
    <citation type="submission" date="2022-05" db="EMBL/GenBank/DDBJ databases">
        <title>Sporolactobacillus sp nov CPB3-1, isolated from tree bark (Mangifera indica L.).</title>
        <authorList>
            <person name="Phuengjayaem S."/>
            <person name="Tanasupawat S."/>
        </authorList>
    </citation>
    <scope>NUCLEOTIDE SEQUENCE [LARGE SCALE GENOMIC DNA]</scope>
    <source>
        <strain evidence="5 6">CPB3-1</strain>
    </source>
</reference>
<protein>
    <submittedName>
        <fullName evidence="5">U32 family peptidase</fullName>
    </submittedName>
</protein>
<dbReference type="Proteomes" id="UP001203004">
    <property type="component" value="Unassembled WGS sequence"/>
</dbReference>
<dbReference type="PANTHER" id="PTHR30217:SF6">
    <property type="entry name" value="TRNA HYDROXYLATION PROTEIN P"/>
    <property type="match status" value="1"/>
</dbReference>
<evidence type="ECO:0000256" key="3">
    <source>
        <dbReference type="ARBA" id="ARBA00038374"/>
    </source>
</evidence>
<dbReference type="PANTHER" id="PTHR30217">
    <property type="entry name" value="PEPTIDASE U32 FAMILY"/>
    <property type="match status" value="1"/>
</dbReference>
<evidence type="ECO:0000256" key="2">
    <source>
        <dbReference type="ARBA" id="ARBA00022801"/>
    </source>
</evidence>